<keyword evidence="4" id="KW-0378">Hydrolase</keyword>
<keyword evidence="5" id="KW-0460">Magnesium</keyword>
<dbReference type="NCBIfam" id="NF008956">
    <property type="entry name" value="PRK12299.1"/>
    <property type="match status" value="1"/>
</dbReference>
<evidence type="ECO:0000256" key="1">
    <source>
        <dbReference type="ARBA" id="ARBA00007699"/>
    </source>
</evidence>
<dbReference type="PRINTS" id="PR00326">
    <property type="entry name" value="GTP1OBG"/>
</dbReference>
<dbReference type="PROSITE" id="PS51710">
    <property type="entry name" value="G_OBG"/>
    <property type="match status" value="1"/>
</dbReference>
<dbReference type="EMBL" id="MFCR01000002">
    <property type="protein sequence ID" value="OGE19655.1"/>
    <property type="molecule type" value="Genomic_DNA"/>
</dbReference>
<feature type="domain" description="Obg" evidence="8">
    <location>
        <begin position="1"/>
        <end position="154"/>
    </location>
</feature>
<dbReference type="InterPro" id="IPR014100">
    <property type="entry name" value="GTP-bd_Obg/CgtA"/>
</dbReference>
<reference evidence="9 10" key="1">
    <citation type="journal article" date="2016" name="Nat. Commun.">
        <title>Thousands of microbial genomes shed light on interconnected biogeochemical processes in an aquifer system.</title>
        <authorList>
            <person name="Anantharaman K."/>
            <person name="Brown C.T."/>
            <person name="Hug L.A."/>
            <person name="Sharon I."/>
            <person name="Castelle C.J."/>
            <person name="Probst A.J."/>
            <person name="Thomas B.C."/>
            <person name="Singh A."/>
            <person name="Wilkins M.J."/>
            <person name="Karaoz U."/>
            <person name="Brodie E.L."/>
            <person name="Williams K.H."/>
            <person name="Hubbard S.S."/>
            <person name="Banfield J.F."/>
        </authorList>
    </citation>
    <scope>NUCLEOTIDE SEQUENCE [LARGE SCALE GENOMIC DNA]</scope>
</reference>
<keyword evidence="2" id="KW-0963">Cytoplasm</keyword>
<dbReference type="SUPFAM" id="SSF82051">
    <property type="entry name" value="Obg GTP-binding protein N-terminal domain"/>
    <property type="match status" value="1"/>
</dbReference>
<evidence type="ECO:0008006" key="11">
    <source>
        <dbReference type="Google" id="ProtNLM"/>
    </source>
</evidence>
<dbReference type="AlphaFoldDB" id="A0A1F5ITG0"/>
<feature type="domain" description="OBG-type G" evidence="7">
    <location>
        <begin position="155"/>
        <end position="312"/>
    </location>
</feature>
<proteinExistence type="inferred from homology"/>
<evidence type="ECO:0000313" key="10">
    <source>
        <dbReference type="Proteomes" id="UP000176336"/>
    </source>
</evidence>
<name>A0A1F5ITG0_9BACT</name>
<dbReference type="NCBIfam" id="TIGR02729">
    <property type="entry name" value="Obg_CgtA"/>
    <property type="match status" value="1"/>
</dbReference>
<dbReference type="FunFam" id="2.70.210.12:FF:000001">
    <property type="entry name" value="GTPase Obg"/>
    <property type="match status" value="1"/>
</dbReference>
<evidence type="ECO:0000256" key="3">
    <source>
        <dbReference type="ARBA" id="ARBA00022741"/>
    </source>
</evidence>
<dbReference type="InterPro" id="IPR006073">
    <property type="entry name" value="GTP-bd"/>
</dbReference>
<dbReference type="GO" id="GO:0042254">
    <property type="term" value="P:ribosome biogenesis"/>
    <property type="evidence" value="ECO:0007669"/>
    <property type="project" value="UniProtKB-UniRule"/>
</dbReference>
<gene>
    <name evidence="9" type="ORF">A2871_03255</name>
</gene>
<evidence type="ECO:0000259" key="7">
    <source>
        <dbReference type="PROSITE" id="PS51710"/>
    </source>
</evidence>
<dbReference type="InterPro" id="IPR006074">
    <property type="entry name" value="GTP1-OBG_CS"/>
</dbReference>
<dbReference type="PROSITE" id="PS00905">
    <property type="entry name" value="GTP1_OBG"/>
    <property type="match status" value="1"/>
</dbReference>
<dbReference type="Proteomes" id="UP000176336">
    <property type="component" value="Unassembled WGS sequence"/>
</dbReference>
<dbReference type="Pfam" id="PF01926">
    <property type="entry name" value="MMR_HSR1"/>
    <property type="match status" value="1"/>
</dbReference>
<dbReference type="InterPro" id="IPR027417">
    <property type="entry name" value="P-loop_NTPase"/>
</dbReference>
<dbReference type="PROSITE" id="PS51883">
    <property type="entry name" value="OBG"/>
    <property type="match status" value="1"/>
</dbReference>
<sequence length="312" mass="33929">MLIDEVEITLKAGHGGAGKVSFNPGNSAGPNGGDGGRGGDIYLIVTSDLRALNQFSGTKLKEAENGVAGDNFQKSGKDGADLEIEMPIGTELTDLQTKEKFVLDNLNARILICKGGIGGQGNFALKSSRNTSPKYAQRGRFGQERNLKVELKFIADFGLIGLPNAGKSSLLNELTAANAKIADYPFTTLEPNLGVWHGRVIADIPGLIEGASEGKGLGIKFLKHIEKVKLLLHAVPADSENVTVDYQVVRKELEKYNPELLDKEEIIVLTKTDLVDKKQIKEKITQLKKFKKKVIPVSIHDWDSLKELEQSL</sequence>
<evidence type="ECO:0000256" key="4">
    <source>
        <dbReference type="ARBA" id="ARBA00022801"/>
    </source>
</evidence>
<evidence type="ECO:0000256" key="2">
    <source>
        <dbReference type="ARBA" id="ARBA00022490"/>
    </source>
</evidence>
<evidence type="ECO:0000259" key="8">
    <source>
        <dbReference type="PROSITE" id="PS51883"/>
    </source>
</evidence>
<dbReference type="GO" id="GO:0000287">
    <property type="term" value="F:magnesium ion binding"/>
    <property type="evidence" value="ECO:0007669"/>
    <property type="project" value="InterPro"/>
</dbReference>
<comment type="caution">
    <text evidence="9">The sequence shown here is derived from an EMBL/GenBank/DDBJ whole genome shotgun (WGS) entry which is preliminary data.</text>
</comment>
<dbReference type="GO" id="GO:0003924">
    <property type="term" value="F:GTPase activity"/>
    <property type="evidence" value="ECO:0007669"/>
    <property type="project" value="InterPro"/>
</dbReference>
<evidence type="ECO:0000256" key="5">
    <source>
        <dbReference type="ARBA" id="ARBA00022842"/>
    </source>
</evidence>
<keyword evidence="6" id="KW-0342">GTP-binding</keyword>
<dbReference type="InterPro" id="IPR031167">
    <property type="entry name" value="G_OBG"/>
</dbReference>
<dbReference type="Gene3D" id="2.70.210.12">
    <property type="entry name" value="GTP1/OBG domain"/>
    <property type="match status" value="1"/>
</dbReference>
<dbReference type="InterPro" id="IPR006169">
    <property type="entry name" value="GTP1_OBG_dom"/>
</dbReference>
<accession>A0A1F5ITG0</accession>
<protein>
    <recommendedName>
        <fullName evidence="11">Obg family GTPase CgtA</fullName>
    </recommendedName>
</protein>
<organism evidence="9 10">
    <name type="scientific">Candidatus Daviesbacteria bacterium RIFCSPHIGHO2_01_FULL_41_23</name>
    <dbReference type="NCBI Taxonomy" id="1797764"/>
    <lineage>
        <taxon>Bacteria</taxon>
        <taxon>Candidatus Daviesiibacteriota</taxon>
    </lineage>
</organism>
<dbReference type="GO" id="GO:0005525">
    <property type="term" value="F:GTP binding"/>
    <property type="evidence" value="ECO:0007669"/>
    <property type="project" value="UniProtKB-KW"/>
</dbReference>
<keyword evidence="3" id="KW-0547">Nucleotide-binding</keyword>
<dbReference type="PANTHER" id="PTHR11702">
    <property type="entry name" value="DEVELOPMENTALLY REGULATED GTP-BINDING PROTEIN-RELATED"/>
    <property type="match status" value="1"/>
</dbReference>
<dbReference type="CDD" id="cd01898">
    <property type="entry name" value="Obg"/>
    <property type="match status" value="1"/>
</dbReference>
<dbReference type="Gene3D" id="3.40.50.300">
    <property type="entry name" value="P-loop containing nucleotide triphosphate hydrolases"/>
    <property type="match status" value="1"/>
</dbReference>
<dbReference type="Pfam" id="PF01018">
    <property type="entry name" value="GTP1_OBG"/>
    <property type="match status" value="1"/>
</dbReference>
<comment type="similarity">
    <text evidence="1">Belongs to the TRAFAC class OBG-HflX-like GTPase superfamily. OBG GTPase family.</text>
</comment>
<dbReference type="PIRSF" id="PIRSF002401">
    <property type="entry name" value="GTP_bd_Obg/CgtA"/>
    <property type="match status" value="1"/>
</dbReference>
<evidence type="ECO:0000256" key="6">
    <source>
        <dbReference type="ARBA" id="ARBA00023134"/>
    </source>
</evidence>
<dbReference type="SUPFAM" id="SSF52540">
    <property type="entry name" value="P-loop containing nucleoside triphosphate hydrolases"/>
    <property type="match status" value="1"/>
</dbReference>
<dbReference type="InterPro" id="IPR045086">
    <property type="entry name" value="OBG_GTPase"/>
</dbReference>
<dbReference type="PANTHER" id="PTHR11702:SF31">
    <property type="entry name" value="MITOCHONDRIAL RIBOSOME-ASSOCIATED GTPASE 2"/>
    <property type="match status" value="1"/>
</dbReference>
<evidence type="ECO:0000313" key="9">
    <source>
        <dbReference type="EMBL" id="OGE19655.1"/>
    </source>
</evidence>
<dbReference type="InterPro" id="IPR036726">
    <property type="entry name" value="GTP1_OBG_dom_sf"/>
</dbReference>